<dbReference type="NCBIfam" id="TIGR00647">
    <property type="entry name" value="DNA_bind_WhiA"/>
    <property type="match status" value="1"/>
</dbReference>
<dbReference type="EMBL" id="RKRE01000001">
    <property type="protein sequence ID" value="RPF49357.1"/>
    <property type="molecule type" value="Genomic_DNA"/>
</dbReference>
<dbReference type="InterPro" id="IPR018478">
    <property type="entry name" value="Sporu_reg_WhiA_N_dom"/>
</dbReference>
<dbReference type="PANTHER" id="PTHR37307">
    <property type="entry name" value="CELL DIVISION PROTEIN WHIA-RELATED"/>
    <property type="match status" value="1"/>
</dbReference>
<dbReference type="Pfam" id="PF10298">
    <property type="entry name" value="WhiA_N"/>
    <property type="match status" value="1"/>
</dbReference>
<organism evidence="6 7">
    <name type="scientific">Thermodesulfitimonas autotrophica</name>
    <dbReference type="NCBI Taxonomy" id="1894989"/>
    <lineage>
        <taxon>Bacteria</taxon>
        <taxon>Bacillati</taxon>
        <taxon>Bacillota</taxon>
        <taxon>Clostridia</taxon>
        <taxon>Thermoanaerobacterales</taxon>
        <taxon>Thermoanaerobacteraceae</taxon>
        <taxon>Thermodesulfitimonas</taxon>
    </lineage>
</organism>
<dbReference type="Proteomes" id="UP000282654">
    <property type="component" value="Unassembled WGS sequence"/>
</dbReference>
<evidence type="ECO:0000256" key="1">
    <source>
        <dbReference type="ARBA" id="ARBA00022618"/>
    </source>
</evidence>
<dbReference type="PROSITE" id="PS50819">
    <property type="entry name" value="INTEIN_ENDONUCLEASE"/>
    <property type="match status" value="1"/>
</dbReference>
<gene>
    <name evidence="4" type="primary">whiA</name>
    <name evidence="6" type="ORF">EDD75_0165</name>
</gene>
<keyword evidence="1 4" id="KW-0132">Cell division</keyword>
<dbReference type="GO" id="GO:0051301">
    <property type="term" value="P:cell division"/>
    <property type="evidence" value="ECO:0007669"/>
    <property type="project" value="UniProtKB-UniRule"/>
</dbReference>
<keyword evidence="7" id="KW-1185">Reference proteome</keyword>
<evidence type="ECO:0000313" key="7">
    <source>
        <dbReference type="Proteomes" id="UP000282654"/>
    </source>
</evidence>
<dbReference type="InterPro" id="IPR004042">
    <property type="entry name" value="Intein_endonuc_central"/>
</dbReference>
<evidence type="ECO:0000256" key="3">
    <source>
        <dbReference type="ARBA" id="ARBA00023306"/>
    </source>
</evidence>
<sequence>MKSAPSFSLLTKSELAQVTAERPCCLRSELAGLARAAGQVVKRPEGPRLEIHTENPAVARKALRLARAVFGVQGTLIVRHQRRLRGRRLFCLVLPEDFAVTMATLGLTDRFGHPLAGIRRALVRRACCRRAYLRGLFLGRGWVSGKAPSYHLEFVASSEALAGDLLRLLAGFGLTGRINVRKNNYVVYLKKGGAVSDCLRLMGASGALLDFENQRVLRDVKNRVNRLVNCDTANLNKTVEAALQRKDEIELISARIGLENLPQELKELAALRLSHPEATLKELGEMMRPPVSKSCINHRLRRLSAIARRLAQEAEQVRGQGL</sequence>
<evidence type="ECO:0000256" key="2">
    <source>
        <dbReference type="ARBA" id="ARBA00023125"/>
    </source>
</evidence>
<keyword evidence="3 4" id="KW-0131">Cell cycle</keyword>
<dbReference type="GO" id="GO:0043937">
    <property type="term" value="P:regulation of sporulation"/>
    <property type="evidence" value="ECO:0007669"/>
    <property type="project" value="InterPro"/>
</dbReference>
<keyword evidence="2 4" id="KW-0238">DNA-binding</keyword>
<dbReference type="GO" id="GO:0003677">
    <property type="term" value="F:DNA binding"/>
    <property type="evidence" value="ECO:0007669"/>
    <property type="project" value="UniProtKB-UniRule"/>
</dbReference>
<proteinExistence type="inferred from homology"/>
<dbReference type="OrthoDB" id="401278at2"/>
<dbReference type="SUPFAM" id="SSF55608">
    <property type="entry name" value="Homing endonucleases"/>
    <property type="match status" value="1"/>
</dbReference>
<dbReference type="InterPro" id="IPR039518">
    <property type="entry name" value="WhiA_LAGLIDADG_dom"/>
</dbReference>
<name>A0A3N5AWR2_9THEO</name>
<feature type="domain" description="DOD-type homing endonuclease" evidence="5">
    <location>
        <begin position="130"/>
        <end position="174"/>
    </location>
</feature>
<dbReference type="Pfam" id="PF02650">
    <property type="entry name" value="HTH_WhiA"/>
    <property type="match status" value="1"/>
</dbReference>
<dbReference type="InterPro" id="IPR003802">
    <property type="entry name" value="Sporulation_regulator_WhiA"/>
</dbReference>
<dbReference type="InterPro" id="IPR027434">
    <property type="entry name" value="Homing_endonucl"/>
</dbReference>
<dbReference type="PANTHER" id="PTHR37307:SF1">
    <property type="entry name" value="CELL DIVISION PROTEIN WHIA-RELATED"/>
    <property type="match status" value="1"/>
</dbReference>
<evidence type="ECO:0000313" key="6">
    <source>
        <dbReference type="EMBL" id="RPF49357.1"/>
    </source>
</evidence>
<comment type="caution">
    <text evidence="6">The sequence shown here is derived from an EMBL/GenBank/DDBJ whole genome shotgun (WGS) entry which is preliminary data.</text>
</comment>
<dbReference type="AlphaFoldDB" id="A0A3N5AWR2"/>
<dbReference type="HAMAP" id="MF_01420">
    <property type="entry name" value="HTH_type_WhiA"/>
    <property type="match status" value="1"/>
</dbReference>
<evidence type="ECO:0000256" key="4">
    <source>
        <dbReference type="HAMAP-Rule" id="MF_01420"/>
    </source>
</evidence>
<comment type="similarity">
    <text evidence="4">Belongs to the WhiA family.</text>
</comment>
<evidence type="ECO:0000259" key="5">
    <source>
        <dbReference type="PROSITE" id="PS50819"/>
    </source>
</evidence>
<reference evidence="6 7" key="1">
    <citation type="submission" date="2018-11" db="EMBL/GenBank/DDBJ databases">
        <title>Genomic Encyclopedia of Type Strains, Phase IV (KMG-IV): sequencing the most valuable type-strain genomes for metagenomic binning, comparative biology and taxonomic classification.</title>
        <authorList>
            <person name="Goeker M."/>
        </authorList>
    </citation>
    <scope>NUCLEOTIDE SEQUENCE [LARGE SCALE GENOMIC DNA]</scope>
    <source>
        <strain evidence="6 7">DSM 102936</strain>
    </source>
</reference>
<dbReference type="GO" id="GO:0004519">
    <property type="term" value="F:endonuclease activity"/>
    <property type="evidence" value="ECO:0007669"/>
    <property type="project" value="InterPro"/>
</dbReference>
<dbReference type="Pfam" id="PF14527">
    <property type="entry name" value="LAGLIDADG_WhiA"/>
    <property type="match status" value="1"/>
</dbReference>
<accession>A0A3N5AWR2</accession>
<comment type="function">
    <text evidence="4">Involved in cell division and chromosome segregation.</text>
</comment>
<dbReference type="InterPro" id="IPR023054">
    <property type="entry name" value="Sporulation_regulator_WhiA_C"/>
</dbReference>
<protein>
    <recommendedName>
        <fullName evidence="4">Probable cell division protein WhiA</fullName>
    </recommendedName>
</protein>
<dbReference type="Gene3D" id="3.10.28.10">
    <property type="entry name" value="Homing endonucleases"/>
    <property type="match status" value="1"/>
</dbReference>